<dbReference type="AlphaFoldDB" id="A0A9P6PSH6"/>
<organism evidence="1 2">
    <name type="scientific">Mortierella polycephala</name>
    <dbReference type="NCBI Taxonomy" id="41804"/>
    <lineage>
        <taxon>Eukaryota</taxon>
        <taxon>Fungi</taxon>
        <taxon>Fungi incertae sedis</taxon>
        <taxon>Mucoromycota</taxon>
        <taxon>Mortierellomycotina</taxon>
        <taxon>Mortierellomycetes</taxon>
        <taxon>Mortierellales</taxon>
        <taxon>Mortierellaceae</taxon>
        <taxon>Mortierella</taxon>
    </lineage>
</organism>
<gene>
    <name evidence="1" type="ORF">BG011_007257</name>
</gene>
<accession>A0A9P6PSH6</accession>
<comment type="caution">
    <text evidence="1">The sequence shown here is derived from an EMBL/GenBank/DDBJ whole genome shotgun (WGS) entry which is preliminary data.</text>
</comment>
<dbReference type="InterPro" id="IPR027902">
    <property type="entry name" value="DUF4487"/>
</dbReference>
<protein>
    <submittedName>
        <fullName evidence="1">Uncharacterized protein</fullName>
    </submittedName>
</protein>
<dbReference type="Pfam" id="PF14868">
    <property type="entry name" value="DUF4487"/>
    <property type="match status" value="1"/>
</dbReference>
<evidence type="ECO:0000313" key="2">
    <source>
        <dbReference type="Proteomes" id="UP000726737"/>
    </source>
</evidence>
<dbReference type="OrthoDB" id="2330551at2759"/>
<dbReference type="Proteomes" id="UP000726737">
    <property type="component" value="Unassembled WGS sequence"/>
</dbReference>
<keyword evidence="2" id="KW-1185">Reference proteome</keyword>
<sequence>MEHGKRTGSAKRSAISPALSELLNIIGSQTSRIASTTDSLVAFRKNGQTSLAVKDLTIAFRQCFQTIQPLALHIKVFITDWLSDLVKSSNHTKAPTSVIQELSKVLNQLNLSRQETEEWMPLLISLCNLTDSCLGAIRKLTQSALAAFLEDRACMALADIVLGTGVRVFRHIDRTQVKRERSEGYLAWNKRTLDLTKNFQEFAGQQIQQTNELKEHAGNMTIGVCNMLLRYAEEARNEYVYLNLTFKFIGMLVPNCPENIAIRLEKQTAIRLMCESIHGTLLDVVRACEESTEVSGTYIKRHWTLAQFYLTHLRSLAKSLLKDVCQPGSEAMTCRGLLRYFLFSIRSQIVSSEVVKRNYPEVQTDLIKFVNAAEDIVVTVLFSSTTTTDDNHKRAVILEFAMSPGPHAAFSHGDPLSENDWCVGRLHFLLKTVTIFDEFSPALQLEFYPCRKNLGQESVLTRIIDSVNAMDVKDFIAGAIHGKEQEHSDVYFRVLSDLCTFACLVQPSQLAKLQVDMVGLVVGRSELWSLIAIDWWTCVSERLGSLFTRTQVAVLMDLITSLPIGKASMKVASLIGSILLLLDSESQAIVANNILAKLERSSEQPVYTLLSCFPYNCLRAPNLDMLIEKCMDGWKDACSLLLLGKERLLLESFYAMPQYVACLASIFSYGPRRMLISDELKQSLVGWSVEIVGGAHGLLNLIEDDNLAVIKISYAVECVVAFLTSMQPLQCPELIQVLETITSWENLPIEKQPLSRLSIANFLRSCSTVDIYDDAHMSTISALLGSLYDTVMKDSQWTVLHQGLQSITYFCEHTRYPQLANALMTKSVRDMVQHTQNLTTEGSTDLASCLKRYWQNYNVRKNSGQYQGFYNSTLGELKLYARTPASPQACINALVTATRMLETLNHSPQDGDAVFRMRLMTELTKLQKLVHGNLEG</sequence>
<dbReference type="EMBL" id="JAAAJA010000550">
    <property type="protein sequence ID" value="KAG0252034.1"/>
    <property type="molecule type" value="Genomic_DNA"/>
</dbReference>
<dbReference type="PANTHER" id="PTHR16071:SF2">
    <property type="entry name" value="FIGNL1-INTERACTING REGULATOR OF RECOMBINATION AND MITOSIS"/>
    <property type="match status" value="1"/>
</dbReference>
<proteinExistence type="predicted"/>
<evidence type="ECO:0000313" key="1">
    <source>
        <dbReference type="EMBL" id="KAG0252034.1"/>
    </source>
</evidence>
<reference evidence="1" key="1">
    <citation type="journal article" date="2020" name="Fungal Divers.">
        <title>Resolving the Mortierellaceae phylogeny through synthesis of multi-gene phylogenetics and phylogenomics.</title>
        <authorList>
            <person name="Vandepol N."/>
            <person name="Liber J."/>
            <person name="Desiro A."/>
            <person name="Na H."/>
            <person name="Kennedy M."/>
            <person name="Barry K."/>
            <person name="Grigoriev I.V."/>
            <person name="Miller A.N."/>
            <person name="O'Donnell K."/>
            <person name="Stajich J.E."/>
            <person name="Bonito G."/>
        </authorList>
    </citation>
    <scope>NUCLEOTIDE SEQUENCE</scope>
    <source>
        <strain evidence="1">KOD948</strain>
    </source>
</reference>
<name>A0A9P6PSH6_9FUNG</name>
<dbReference type="PANTHER" id="PTHR16071">
    <property type="entry name" value="CHROMOSOME 1 OPEN READING FRAME 112"/>
    <property type="match status" value="1"/>
</dbReference>